<sequence length="45" mass="5029">MNSRRVQVARCVAKYALASHSASRWNIAMKMLKASLIGLQTGPRR</sequence>
<evidence type="ECO:0000313" key="1">
    <source>
        <dbReference type="EMBL" id="STC87847.1"/>
    </source>
</evidence>
<name>A0A376DE59_9GAMM</name>
<reference evidence="1 2" key="1">
    <citation type="submission" date="2018-06" db="EMBL/GenBank/DDBJ databases">
        <authorList>
            <consortium name="Pathogen Informatics"/>
            <person name="Doyle S."/>
        </authorList>
    </citation>
    <scope>NUCLEOTIDE SEQUENCE [LARGE SCALE GENOMIC DNA]</scope>
    <source>
        <strain evidence="1 2">NCTC12121</strain>
    </source>
</reference>
<gene>
    <name evidence="1" type="ORF">NCTC12121_01592</name>
</gene>
<dbReference type="RefSeq" id="WP_167352256.1">
    <property type="nucleotide sequence ID" value="NZ_CP016043.1"/>
</dbReference>
<dbReference type="Proteomes" id="UP000255248">
    <property type="component" value="Unassembled WGS sequence"/>
</dbReference>
<accession>A0A376DE59</accession>
<dbReference type="AlphaFoldDB" id="A0A376DE59"/>
<evidence type="ECO:0000313" key="2">
    <source>
        <dbReference type="Proteomes" id="UP000255248"/>
    </source>
</evidence>
<protein>
    <submittedName>
        <fullName evidence="1">Uncharacterized protein</fullName>
    </submittedName>
</protein>
<proteinExistence type="predicted"/>
<dbReference type="EMBL" id="UFXZ01000001">
    <property type="protein sequence ID" value="STC87847.1"/>
    <property type="molecule type" value="Genomic_DNA"/>
</dbReference>
<organism evidence="1 2">
    <name type="scientific">Edwardsiella hoshinae</name>
    <dbReference type="NCBI Taxonomy" id="93378"/>
    <lineage>
        <taxon>Bacteria</taxon>
        <taxon>Pseudomonadati</taxon>
        <taxon>Pseudomonadota</taxon>
        <taxon>Gammaproteobacteria</taxon>
        <taxon>Enterobacterales</taxon>
        <taxon>Hafniaceae</taxon>
        <taxon>Edwardsiella</taxon>
    </lineage>
</organism>